<proteinExistence type="predicted"/>
<dbReference type="Pfam" id="PF18962">
    <property type="entry name" value="Por_Secre_tail"/>
    <property type="match status" value="1"/>
</dbReference>
<evidence type="ECO:0000313" key="4">
    <source>
        <dbReference type="EMBL" id="RDK88318.1"/>
    </source>
</evidence>
<comment type="caution">
    <text evidence="4">The sequence shown here is derived from an EMBL/GenBank/DDBJ whole genome shotgun (WGS) entry which is preliminary data.</text>
</comment>
<dbReference type="InterPro" id="IPR026444">
    <property type="entry name" value="Secre_tail"/>
</dbReference>
<feature type="domain" description="Secretion system C-terminal sorting" evidence="3">
    <location>
        <begin position="165"/>
        <end position="231"/>
    </location>
</feature>
<accession>A0A370QIY5</accession>
<dbReference type="Proteomes" id="UP000255317">
    <property type="component" value="Unassembled WGS sequence"/>
</dbReference>
<dbReference type="EMBL" id="QRAO01000001">
    <property type="protein sequence ID" value="RDK88318.1"/>
    <property type="molecule type" value="Genomic_DNA"/>
</dbReference>
<evidence type="ECO:0000256" key="2">
    <source>
        <dbReference type="SAM" id="SignalP"/>
    </source>
</evidence>
<evidence type="ECO:0000259" key="3">
    <source>
        <dbReference type="Pfam" id="PF18962"/>
    </source>
</evidence>
<protein>
    <submittedName>
        <fullName evidence="4">Putative secreted protein (Por secretion system target)</fullName>
    </submittedName>
</protein>
<organism evidence="4 5">
    <name type="scientific">Marinirhabdus gelatinilytica</name>
    <dbReference type="NCBI Taxonomy" id="1703343"/>
    <lineage>
        <taxon>Bacteria</taxon>
        <taxon>Pseudomonadati</taxon>
        <taxon>Bacteroidota</taxon>
        <taxon>Flavobacteriia</taxon>
        <taxon>Flavobacteriales</taxon>
        <taxon>Flavobacteriaceae</taxon>
    </lineage>
</organism>
<evidence type="ECO:0000313" key="5">
    <source>
        <dbReference type="Proteomes" id="UP000255317"/>
    </source>
</evidence>
<dbReference type="AlphaFoldDB" id="A0A370QIY5"/>
<feature type="chain" id="PRO_5016986373" evidence="2">
    <location>
        <begin position="20"/>
        <end position="233"/>
    </location>
</feature>
<dbReference type="RefSeq" id="WP_115122035.1">
    <property type="nucleotide sequence ID" value="NZ_QRAO01000001.1"/>
</dbReference>
<reference evidence="4 5" key="1">
    <citation type="submission" date="2018-07" db="EMBL/GenBank/DDBJ databases">
        <title>Genomic Encyclopedia of Type Strains, Phase IV (KMG-IV): sequencing the most valuable type-strain genomes for metagenomic binning, comparative biology and taxonomic classification.</title>
        <authorList>
            <person name="Goeker M."/>
        </authorList>
    </citation>
    <scope>NUCLEOTIDE SEQUENCE [LARGE SCALE GENOMIC DNA]</scope>
    <source>
        <strain evidence="4 5">DSM 101478</strain>
    </source>
</reference>
<keyword evidence="5" id="KW-1185">Reference proteome</keyword>
<dbReference type="NCBIfam" id="TIGR04183">
    <property type="entry name" value="Por_Secre_tail"/>
    <property type="match status" value="1"/>
</dbReference>
<evidence type="ECO:0000256" key="1">
    <source>
        <dbReference type="ARBA" id="ARBA00022729"/>
    </source>
</evidence>
<sequence length="233" mass="26185">MGRTLLLLVSLLFFSKSFGLDPDLINNQWHLEKIVVSGEEIVPPVNEELPNVLLFFEDSGTGLNFWSFVCNVLNGVPEFSGGDSFSFSELYQSLGGCDDPTNTPFELQYFQFYFSNDIGEPYVYEIVDEGIGGMRMTVTVQNGDVAYYQNSVLGIHSVQAIPILMYPNPANDQIYIETDLPLNKLEIYTTTGKLLHSQNNPTPSLDISTLPTGLYFMKVYQGDRVSTQKFVKR</sequence>
<feature type="signal peptide" evidence="2">
    <location>
        <begin position="1"/>
        <end position="19"/>
    </location>
</feature>
<name>A0A370QIY5_9FLAO</name>
<keyword evidence="1 2" id="KW-0732">Signal</keyword>
<dbReference type="OrthoDB" id="1429691at2"/>
<gene>
    <name evidence="4" type="ORF">C8D94_101188</name>
</gene>